<name>A0A286TA31_BIFBI</name>
<dbReference type="AlphaFoldDB" id="A0A286TA31"/>
<evidence type="ECO:0000313" key="2">
    <source>
        <dbReference type="EMBL" id="BBA47077.1"/>
    </source>
</evidence>
<organism evidence="2 3">
    <name type="scientific">Bifidobacterium bifidum LMG 13195</name>
    <dbReference type="NCBI Taxonomy" id="1207542"/>
    <lineage>
        <taxon>Bacteria</taxon>
        <taxon>Bacillati</taxon>
        <taxon>Actinomycetota</taxon>
        <taxon>Actinomycetes</taxon>
        <taxon>Bifidobacteriales</taxon>
        <taxon>Bifidobacteriaceae</taxon>
        <taxon>Bifidobacterium</taxon>
    </lineage>
</organism>
<evidence type="ECO:0000256" key="1">
    <source>
        <dbReference type="SAM" id="Phobius"/>
    </source>
</evidence>
<dbReference type="InterPro" id="IPR014509">
    <property type="entry name" value="YjdF-like"/>
</dbReference>
<keyword evidence="1" id="KW-0812">Transmembrane</keyword>
<protein>
    <submittedName>
        <fullName evidence="2">Uncharacterized protein</fullName>
    </submittedName>
</protein>
<proteinExistence type="predicted"/>
<sequence length="343" mass="38212">MEAAIGMEIREHKSSFAVYVVLRVLVIAVAVLEFFNGDYEAVFLCILTLLLLLAPAFVQVRFRIELPSALEVIVLVFVFAAEILGEISSFYEIFPFWDTVLHTMNGFLAAAIGFSLVDLLNRSDRVKFELSPLYLAIVSFCFSMTIGVVWEFFEFSMDMMFGFDMQKDAVVHSISSVMLDPAHANHAVHINDITQVAANGRDLGLGGYLDIGLIDTMEDLIVNFIGAVVFSVIGFIYVKNRGKGVSVISRFVPRRKSHDRDYLRLAAATAMCHSRRERRLIRRNASPSTIHTTTITHDAGLSGRGERQHLQSDDDELGAMASTMFAVFGLPVLRSMDAKLLGR</sequence>
<feature type="transmembrane region" description="Helical" evidence="1">
    <location>
        <begin position="41"/>
        <end position="60"/>
    </location>
</feature>
<keyword evidence="1" id="KW-0472">Membrane</keyword>
<feature type="transmembrane region" description="Helical" evidence="1">
    <location>
        <begin position="16"/>
        <end position="35"/>
    </location>
</feature>
<dbReference type="EMBL" id="AP018131">
    <property type="protein sequence ID" value="BBA47077.1"/>
    <property type="molecule type" value="Genomic_DNA"/>
</dbReference>
<keyword evidence="1" id="KW-1133">Transmembrane helix</keyword>
<feature type="transmembrane region" description="Helical" evidence="1">
    <location>
        <begin position="220"/>
        <end position="238"/>
    </location>
</feature>
<gene>
    <name evidence="2" type="ORF">BBJK_00035</name>
</gene>
<evidence type="ECO:0000313" key="3">
    <source>
        <dbReference type="Proteomes" id="UP000262177"/>
    </source>
</evidence>
<reference evidence="2 3" key="1">
    <citation type="journal article" date="2017" name="Biosci. Biotechnol. Biochem.">
        <title>Identification and characterization of a sulfoglycosidase from Bifidobacterium bifidum implicated in mucin glycan utilization.</title>
        <authorList>
            <person name="Katoh T."/>
            <person name="Maeshibu T."/>
            <person name="Kikkawa K."/>
            <person name="Gotoh A."/>
            <person name="Tomabechi Y."/>
            <person name="Nakamura M."/>
            <person name="Liao W.-H."/>
            <person name="Yamaguchi M."/>
            <person name="Ashida H."/>
            <person name="Yamamoto K."/>
            <person name="Katayama T."/>
        </authorList>
    </citation>
    <scope>NUCLEOTIDE SEQUENCE [LARGE SCALE GENOMIC DNA]</scope>
    <source>
        <strain evidence="2 3">JCM 7004</strain>
    </source>
</reference>
<feature type="transmembrane region" description="Helical" evidence="1">
    <location>
        <begin position="72"/>
        <end position="94"/>
    </location>
</feature>
<accession>A0A286TA31</accession>
<feature type="transmembrane region" description="Helical" evidence="1">
    <location>
        <begin position="133"/>
        <end position="153"/>
    </location>
</feature>
<dbReference type="Pfam" id="PF09997">
    <property type="entry name" value="DUF2238"/>
    <property type="match status" value="1"/>
</dbReference>
<feature type="transmembrane region" description="Helical" evidence="1">
    <location>
        <begin position="100"/>
        <end position="121"/>
    </location>
</feature>
<dbReference type="Proteomes" id="UP000262177">
    <property type="component" value="Chromosome"/>
</dbReference>